<evidence type="ECO:0000313" key="7">
    <source>
        <dbReference type="Proteomes" id="UP001158066"/>
    </source>
</evidence>
<dbReference type="InterPro" id="IPR036856">
    <property type="entry name" value="Ald_Oxase/Xan_DH_a/b_sf"/>
</dbReference>
<sequence length="917" mass="100105">MAEEMKKMCRKVLHVNGNEISLVVDSEDLLSNVIRKQLGLTGTKVGCKAGQCGICSVILNGKVVRSCVVKMKKVENGSIITTIEGVGNKDHMHPLQVAFAKHGSAQCGFCTPGFIVSAKGLLEENQSPTRQEVREWFQKHRNVCRCTGYKPIVDAVMDAAKVIRGEMDVEALLYQHKAGDSILGSWIPRPSALAKVSGTYDYGADLGLKMPPETLHLELVQAKVSHALIKSIDTSEAEKMPGVEAVLTHKDVQGTNRINGMALFPWNKGDGFDRPILCDEKVFQFGDALAIVCADTPEHAKAAAEKVVVELEELPAYMNAPEAMADDAIEIHPGTPNVYFEQPTIKGEETKPIFEKAAHVAEASYYTTRQPHLILEPDVGFGYYDEEGRLTIHSKSICLYVHIEMIREALGIEAENIRLIQNNMGATFGYKLSPTNEALLGVAVMATGKPCYLEFDMFQTITYTGKRSSSYTDIRMAADEEGMLTGMEYDIIFDHGAYSEWGDCLAFKGNMFVGAGYDIKNIRGKSSAVCTNHAYGTAFRSYGSPQALFASECLVDELAAKMGMDPFEMRYKNVYRPGATTPVGATPEVFTWPEMFDYLRPHYEKAVKEAKAKSAETKKYGVGLSLANYCVGGDFADFSEAWAELLPAGGVAIYNCWQDHGQGSDMGTLAIAHESLRPLGIPLEKIQLVMNDTAICPDGGVSAGSRGQVFFGNAIKHACEKLIEAMKKEDGTFRSYEEMANEGLDLRYVGNFASGAYCAMIDKDTGQGTPMMQYMYGIVMSEVEVDVTTGKTTVNKMTLVTDCGTIINKTVVDGQMYGGLVQGIGLALSEDFEDLSRHTNLARCGIPTIMDAPDEMEVVYFETPREHGPFGASGVGELPLSSPHASIINAIYQACGARIRELPALPEKVLAALQEIE</sequence>
<feature type="domain" description="2Fe-2S ferredoxin-type" evidence="5">
    <location>
        <begin position="9"/>
        <end position="86"/>
    </location>
</feature>
<dbReference type="InterPro" id="IPR036010">
    <property type="entry name" value="2Fe-2S_ferredoxin-like_sf"/>
</dbReference>
<comment type="similarity">
    <text evidence="1">Belongs to the xanthine dehydrogenase family.</text>
</comment>
<dbReference type="Pfam" id="PF00111">
    <property type="entry name" value="Fer2"/>
    <property type="match status" value="1"/>
</dbReference>
<dbReference type="NCBIfam" id="NF045668">
    <property type="entry name" value="pterin_aldehy"/>
    <property type="match status" value="1"/>
</dbReference>
<keyword evidence="3" id="KW-0560">Oxidoreductase</keyword>
<dbReference type="SMART" id="SM01008">
    <property type="entry name" value="Ald_Xan_dh_C"/>
    <property type="match status" value="1"/>
</dbReference>
<dbReference type="InterPro" id="IPR000674">
    <property type="entry name" value="Ald_Oxase/Xan_DH_a/b"/>
</dbReference>
<evidence type="ECO:0000256" key="1">
    <source>
        <dbReference type="ARBA" id="ARBA00006849"/>
    </source>
</evidence>
<dbReference type="InterPro" id="IPR054705">
    <property type="entry name" value="Mop"/>
</dbReference>
<dbReference type="Gene3D" id="3.90.1170.50">
    <property type="entry name" value="Aldehyde oxidase/xanthine dehydrogenase, a/b hammerhead"/>
    <property type="match status" value="1"/>
</dbReference>
<evidence type="ECO:0000313" key="6">
    <source>
        <dbReference type="EMBL" id="SMP40027.1"/>
    </source>
</evidence>
<dbReference type="InterPro" id="IPR037165">
    <property type="entry name" value="AldOxase/xan_DH_Mopterin-bd_sf"/>
</dbReference>
<dbReference type="EMBL" id="FXUF01000001">
    <property type="protein sequence ID" value="SMP40027.1"/>
    <property type="molecule type" value="Genomic_DNA"/>
</dbReference>
<dbReference type="SUPFAM" id="SSF56003">
    <property type="entry name" value="Molybdenum cofactor-binding domain"/>
    <property type="match status" value="1"/>
</dbReference>
<dbReference type="SUPFAM" id="SSF54292">
    <property type="entry name" value="2Fe-2S ferredoxin-like"/>
    <property type="match status" value="1"/>
</dbReference>
<dbReference type="SUPFAM" id="SSF54665">
    <property type="entry name" value="CO dehydrogenase molybdoprotein N-domain-like"/>
    <property type="match status" value="1"/>
</dbReference>
<dbReference type="Gene3D" id="3.10.20.30">
    <property type="match status" value="1"/>
</dbReference>
<dbReference type="SUPFAM" id="SSF47741">
    <property type="entry name" value="CO dehydrogenase ISP C-domain like"/>
    <property type="match status" value="1"/>
</dbReference>
<dbReference type="Gene3D" id="1.10.150.120">
    <property type="entry name" value="[2Fe-2S]-binding domain"/>
    <property type="match status" value="1"/>
</dbReference>
<evidence type="ECO:0000259" key="5">
    <source>
        <dbReference type="PROSITE" id="PS51085"/>
    </source>
</evidence>
<dbReference type="PANTHER" id="PTHR11908:SF157">
    <property type="entry name" value="XANTHINE DEHYDROGENASE SUBUNIT D-RELATED"/>
    <property type="match status" value="1"/>
</dbReference>
<comment type="caution">
    <text evidence="6">The sequence shown here is derived from an EMBL/GenBank/DDBJ whole genome shotgun (WGS) entry which is preliminary data.</text>
</comment>
<dbReference type="InterPro" id="IPR001041">
    <property type="entry name" value="2Fe-2S_ferredoxin-type"/>
</dbReference>
<dbReference type="Pfam" id="PF01799">
    <property type="entry name" value="Fer2_2"/>
    <property type="match status" value="1"/>
</dbReference>
<dbReference type="Pfam" id="PF01315">
    <property type="entry name" value="Ald_Xan_dh_C"/>
    <property type="match status" value="1"/>
</dbReference>
<dbReference type="InterPro" id="IPR012675">
    <property type="entry name" value="Beta-grasp_dom_sf"/>
</dbReference>
<dbReference type="InterPro" id="IPR046867">
    <property type="entry name" value="AldOxase/xan_DH_MoCoBD2"/>
</dbReference>
<dbReference type="GO" id="GO:0016491">
    <property type="term" value="F:oxidoreductase activity"/>
    <property type="evidence" value="ECO:0007669"/>
    <property type="project" value="UniProtKB-KW"/>
</dbReference>
<dbReference type="GO" id="GO:0051537">
    <property type="term" value="F:2 iron, 2 sulfur cluster binding"/>
    <property type="evidence" value="ECO:0007669"/>
    <property type="project" value="InterPro"/>
</dbReference>
<evidence type="ECO:0000256" key="2">
    <source>
        <dbReference type="ARBA" id="ARBA00022723"/>
    </source>
</evidence>
<evidence type="ECO:0000256" key="3">
    <source>
        <dbReference type="ARBA" id="ARBA00023002"/>
    </source>
</evidence>
<dbReference type="Proteomes" id="UP001158066">
    <property type="component" value="Unassembled WGS sequence"/>
</dbReference>
<gene>
    <name evidence="6" type="ORF">SAMN06296020_101316</name>
</gene>
<dbReference type="CDD" id="cd00207">
    <property type="entry name" value="fer2"/>
    <property type="match status" value="1"/>
</dbReference>
<dbReference type="AlphaFoldDB" id="A0AA45WT53"/>
<dbReference type="Pfam" id="PF02738">
    <property type="entry name" value="MoCoBD_1"/>
    <property type="match status" value="1"/>
</dbReference>
<dbReference type="Gene3D" id="3.30.365.10">
    <property type="entry name" value="Aldehyde oxidase/xanthine dehydrogenase, molybdopterin binding domain"/>
    <property type="match status" value="4"/>
</dbReference>
<dbReference type="InterPro" id="IPR016208">
    <property type="entry name" value="Ald_Oxase/xanthine_DH-like"/>
</dbReference>
<dbReference type="InterPro" id="IPR006058">
    <property type="entry name" value="2Fe2S_fd_BS"/>
</dbReference>
<dbReference type="PROSITE" id="PS00197">
    <property type="entry name" value="2FE2S_FER_1"/>
    <property type="match status" value="1"/>
</dbReference>
<keyword evidence="2" id="KW-0479">Metal-binding</keyword>
<dbReference type="Pfam" id="PF20256">
    <property type="entry name" value="MoCoBD_2"/>
    <property type="match status" value="1"/>
</dbReference>
<proteinExistence type="inferred from homology"/>
<dbReference type="InterPro" id="IPR002888">
    <property type="entry name" value="2Fe-2S-bd"/>
</dbReference>
<dbReference type="InterPro" id="IPR036884">
    <property type="entry name" value="2Fe-2S-bd_dom_sf"/>
</dbReference>
<evidence type="ECO:0000256" key="4">
    <source>
        <dbReference type="ARBA" id="ARBA00023004"/>
    </source>
</evidence>
<name>A0AA45WT53_9CLOT</name>
<reference evidence="6" key="1">
    <citation type="submission" date="2017-05" db="EMBL/GenBank/DDBJ databases">
        <authorList>
            <person name="Varghese N."/>
            <person name="Submissions S."/>
        </authorList>
    </citation>
    <scope>NUCLEOTIDE SEQUENCE</scope>
    <source>
        <strain evidence="6">Su22</strain>
    </source>
</reference>
<dbReference type="GO" id="GO:0005506">
    <property type="term" value="F:iron ion binding"/>
    <property type="evidence" value="ECO:0007669"/>
    <property type="project" value="InterPro"/>
</dbReference>
<organism evidence="6 7">
    <name type="scientific">Anoxynatronum buryatiense</name>
    <dbReference type="NCBI Taxonomy" id="489973"/>
    <lineage>
        <taxon>Bacteria</taxon>
        <taxon>Bacillati</taxon>
        <taxon>Bacillota</taxon>
        <taxon>Clostridia</taxon>
        <taxon>Eubacteriales</taxon>
        <taxon>Clostridiaceae</taxon>
        <taxon>Anoxynatronum</taxon>
    </lineage>
</organism>
<keyword evidence="7" id="KW-1185">Reference proteome</keyword>
<dbReference type="PANTHER" id="PTHR11908">
    <property type="entry name" value="XANTHINE DEHYDROGENASE"/>
    <property type="match status" value="1"/>
</dbReference>
<dbReference type="InterPro" id="IPR008274">
    <property type="entry name" value="AldOxase/xan_DH_MoCoBD1"/>
</dbReference>
<accession>A0AA45WT53</accession>
<keyword evidence="4" id="KW-0408">Iron</keyword>
<protein>
    <submittedName>
        <fullName evidence="6">Aldehyde oxidoreductase</fullName>
    </submittedName>
</protein>
<dbReference type="PROSITE" id="PS51085">
    <property type="entry name" value="2FE2S_FER_2"/>
    <property type="match status" value="1"/>
</dbReference>